<dbReference type="Gene3D" id="2.60.40.10">
    <property type="entry name" value="Immunoglobulins"/>
    <property type="match status" value="5"/>
</dbReference>
<dbReference type="PANTHER" id="PTHR21063:SF4">
    <property type="entry name" value="CD48 ANTIGEN-RELATED"/>
    <property type="match status" value="1"/>
</dbReference>
<dbReference type="InterPro" id="IPR036179">
    <property type="entry name" value="Ig-like_dom_sf"/>
</dbReference>
<protein>
    <submittedName>
        <fullName evidence="3">Junctional adhesion molecule-like</fullName>
    </submittedName>
</protein>
<dbReference type="PANTHER" id="PTHR21063">
    <property type="entry name" value="LFA-3"/>
    <property type="match status" value="1"/>
</dbReference>
<evidence type="ECO:0000259" key="2">
    <source>
        <dbReference type="SMART" id="SM00409"/>
    </source>
</evidence>
<name>A0ABQ8LA64_LABRO</name>
<feature type="transmembrane region" description="Helical" evidence="1">
    <location>
        <begin position="355"/>
        <end position="383"/>
    </location>
</feature>
<dbReference type="InterPro" id="IPR013106">
    <property type="entry name" value="Ig_V-set"/>
</dbReference>
<accession>A0ABQ8LA64</accession>
<evidence type="ECO:0000313" key="4">
    <source>
        <dbReference type="Proteomes" id="UP000830375"/>
    </source>
</evidence>
<keyword evidence="1" id="KW-0472">Membrane</keyword>
<organism evidence="3 4">
    <name type="scientific">Labeo rohita</name>
    <name type="common">Indian major carp</name>
    <name type="synonym">Cyprinus rohita</name>
    <dbReference type="NCBI Taxonomy" id="84645"/>
    <lineage>
        <taxon>Eukaryota</taxon>
        <taxon>Metazoa</taxon>
        <taxon>Chordata</taxon>
        <taxon>Craniata</taxon>
        <taxon>Vertebrata</taxon>
        <taxon>Euteleostomi</taxon>
        <taxon>Actinopterygii</taxon>
        <taxon>Neopterygii</taxon>
        <taxon>Teleostei</taxon>
        <taxon>Ostariophysi</taxon>
        <taxon>Cypriniformes</taxon>
        <taxon>Cyprinidae</taxon>
        <taxon>Labeoninae</taxon>
        <taxon>Labeonini</taxon>
        <taxon>Labeo</taxon>
    </lineage>
</organism>
<proteinExistence type="predicted"/>
<keyword evidence="4" id="KW-1185">Reference proteome</keyword>
<feature type="domain" description="Immunoglobulin" evidence="2">
    <location>
        <begin position="400"/>
        <end position="501"/>
    </location>
</feature>
<dbReference type="SMART" id="SM00409">
    <property type="entry name" value="IG"/>
    <property type="match status" value="4"/>
</dbReference>
<dbReference type="Pfam" id="PF07686">
    <property type="entry name" value="V-set"/>
    <property type="match status" value="1"/>
</dbReference>
<comment type="caution">
    <text evidence="3">The sequence shown here is derived from an EMBL/GenBank/DDBJ whole genome shotgun (WGS) entry which is preliminary data.</text>
</comment>
<keyword evidence="1" id="KW-1133">Transmembrane helix</keyword>
<dbReference type="InterPro" id="IPR013783">
    <property type="entry name" value="Ig-like_fold"/>
</dbReference>
<dbReference type="EMBL" id="JACTAM010000543">
    <property type="protein sequence ID" value="KAI2647174.1"/>
    <property type="molecule type" value="Genomic_DNA"/>
</dbReference>
<sequence length="552" mass="60805">MSVREHYAVPQRTIKPIIVDSGCSVARSFRGVFAATDEIVSVLKGDSVTLHTDVTELQKDDEIEWRFNGIVVATVSRDINGSLVWVKNDGALKDRLQLDNQTGDLKIRNIQNTDSGHWKVNIFSIRGSTSKTFYISGVSGTGVKSVSVLVGDSVTLNSNTEIQRDDVIRWRFGHQKTSVAEINRKAGIFSTYDGADGRFGDRLQLDCFTGSLTIRDIGTRHSGLYEADIGSAGRQHTIHKTFSVTVSDGVKSLLVGYGDSVSLQTVTEIQNDDLILWKFKDIIIAEIHKADQRFSISDGPDGTFRDRLELDHQTGSLNITNTRTTDSGLYELKISSSRRSINRRFTVTVTGLSSAAIAGIVVVGGGGVVILVVAVVVVAAVVIDHRRKISKTEKDLSVFVECVSVKEGDSVILHTDVTEIHKDDVIDWRFGAKSELIARIRQANDPSVYDDALNGTFRDRLNLNGQTGDLIITNIKTTDSGVYEVNNSDNTFKKSFSVTVVPADDVKSVSVIEGDSVTLNTDVTKMQRYEIQWRFEHRNSPVAEILKPFDGF</sequence>
<dbReference type="InterPro" id="IPR003599">
    <property type="entry name" value="Ig_sub"/>
</dbReference>
<reference evidence="3 4" key="1">
    <citation type="submission" date="2022-01" db="EMBL/GenBank/DDBJ databases">
        <title>A high-quality chromosome-level genome assembly of rohu carp, Labeo rohita.</title>
        <authorList>
            <person name="Arick M.A. II"/>
            <person name="Hsu C.-Y."/>
            <person name="Magbanua Z."/>
            <person name="Pechanova O."/>
            <person name="Grover C."/>
            <person name="Miller E."/>
            <person name="Thrash A."/>
            <person name="Ezzel L."/>
            <person name="Alam S."/>
            <person name="Benzie J."/>
            <person name="Hamilton M."/>
            <person name="Karsi A."/>
            <person name="Lawrence M.L."/>
            <person name="Peterson D.G."/>
        </authorList>
    </citation>
    <scope>NUCLEOTIDE SEQUENCE [LARGE SCALE GENOMIC DNA]</scope>
    <source>
        <strain evidence="4">BAU-BD-2019</strain>
        <tissue evidence="3">Blood</tissue>
    </source>
</reference>
<feature type="domain" description="Immunoglobulin" evidence="2">
    <location>
        <begin position="37"/>
        <end position="138"/>
    </location>
</feature>
<gene>
    <name evidence="3" type="ORF">H4Q32_029632</name>
</gene>
<feature type="domain" description="Immunoglobulin" evidence="2">
    <location>
        <begin position="250"/>
        <end position="350"/>
    </location>
</feature>
<evidence type="ECO:0000313" key="3">
    <source>
        <dbReference type="EMBL" id="KAI2647174.1"/>
    </source>
</evidence>
<feature type="domain" description="Immunoglobulin" evidence="2">
    <location>
        <begin position="143"/>
        <end position="247"/>
    </location>
</feature>
<evidence type="ECO:0000256" key="1">
    <source>
        <dbReference type="SAM" id="Phobius"/>
    </source>
</evidence>
<keyword evidence="1" id="KW-0812">Transmembrane</keyword>
<dbReference type="Proteomes" id="UP000830375">
    <property type="component" value="Unassembled WGS sequence"/>
</dbReference>
<dbReference type="SUPFAM" id="SSF48726">
    <property type="entry name" value="Immunoglobulin"/>
    <property type="match status" value="4"/>
</dbReference>